<dbReference type="GO" id="GO:0000978">
    <property type="term" value="F:RNA polymerase II cis-regulatory region sequence-specific DNA binding"/>
    <property type="evidence" value="ECO:0007669"/>
    <property type="project" value="TreeGrafter"/>
</dbReference>
<sequence length="685" mass="75794">MSEPRHSHDGFENNGQINMRKRRRTAVACKNCSARKSRCDGGQPKCSTCTDTNADCVYPRPARASQSRPAISDVELHSRLETMEESLKQLQGMLPNLGRMVPPCEPRASSASDVASTSHHTTESSHTSASPAEDPVDGMGIMLADDNYDNADEGYFGVSSNIALLRRITHTCVHARTLNSTSPASLRNVGFDHQQRPPSRPPRRLSGVVSHQPAECRPEGSLNVHHLPSLGEGIALIRQFFGTVGLMIPCFHEPQFVELFQQASLNGASTVSKTMLAILNVMFAFGNAVATTSSPPYESALAEESDICYSRAIALMGNAFDPSSLETVQLSLILSTYLMGTQRSVKSWSFHALSVGGAIKLGLNSCNAGKSLSLLAREMRKRVWFWCVTNDRFLSMLFGRSPLIHPSLVSMQLPVDISAEYPSSTVSSPVMRSIVDHYSAIIEVSALMGEVVEKLYNQNLVLELAISTEKLLASRLDLIWRLGDWRNALPQALKPITSHDISWRSANPAIDDLRLRIFLTLRYKCVQVLVNRAVLFKYLDYQPESDVDSRELHLLQTSGQCSLQACQEDCRELIKLVAALLNPAKEFEDITLFGAWYFSSYHVFNAALALLGILLVCRTANFSDLLIQREAMEIRKSLYEASEVLGSLHNGNPMILRCAECLPRLIRMYESTGKPLVLRAMNPFG</sequence>
<name>A0A6A6IWN4_9PLEO</name>
<evidence type="ECO:0000313" key="10">
    <source>
        <dbReference type="Proteomes" id="UP000800094"/>
    </source>
</evidence>
<dbReference type="Pfam" id="PF00172">
    <property type="entry name" value="Zn_clus"/>
    <property type="match status" value="1"/>
</dbReference>
<dbReference type="SMART" id="SM00066">
    <property type="entry name" value="GAL4"/>
    <property type="match status" value="1"/>
</dbReference>
<dbReference type="OrthoDB" id="3364175at2759"/>
<dbReference type="EMBL" id="ML987190">
    <property type="protein sequence ID" value="KAF2254869.1"/>
    <property type="molecule type" value="Genomic_DNA"/>
</dbReference>
<dbReference type="GeneID" id="54586042"/>
<dbReference type="PANTHER" id="PTHR47424:SF3">
    <property type="entry name" value="REGULATORY PROTEIN GAL4"/>
    <property type="match status" value="1"/>
</dbReference>
<evidence type="ECO:0000256" key="3">
    <source>
        <dbReference type="ARBA" id="ARBA00023125"/>
    </source>
</evidence>
<evidence type="ECO:0000256" key="4">
    <source>
        <dbReference type="ARBA" id="ARBA00023163"/>
    </source>
</evidence>
<keyword evidence="10" id="KW-1185">Reference proteome</keyword>
<evidence type="ECO:0000259" key="8">
    <source>
        <dbReference type="PROSITE" id="PS50048"/>
    </source>
</evidence>
<dbReference type="GO" id="GO:0008270">
    <property type="term" value="F:zinc ion binding"/>
    <property type="evidence" value="ECO:0007669"/>
    <property type="project" value="InterPro"/>
</dbReference>
<proteinExistence type="predicted"/>
<keyword evidence="7" id="KW-0472">Membrane</keyword>
<dbReference type="InterPro" id="IPR051127">
    <property type="entry name" value="Fungal_SecMet_Regulators"/>
</dbReference>
<dbReference type="GO" id="GO:0006351">
    <property type="term" value="P:DNA-templated transcription"/>
    <property type="evidence" value="ECO:0007669"/>
    <property type="project" value="InterPro"/>
</dbReference>
<evidence type="ECO:0000256" key="2">
    <source>
        <dbReference type="ARBA" id="ARBA00023015"/>
    </source>
</evidence>
<evidence type="ECO:0000256" key="6">
    <source>
        <dbReference type="SAM" id="MobiDB-lite"/>
    </source>
</evidence>
<dbReference type="Proteomes" id="UP000800094">
    <property type="component" value="Unassembled WGS sequence"/>
</dbReference>
<dbReference type="RefSeq" id="XP_033689873.1">
    <property type="nucleotide sequence ID" value="XM_033832712.1"/>
</dbReference>
<feature type="domain" description="Zn(2)-C6 fungal-type" evidence="8">
    <location>
        <begin position="28"/>
        <end position="58"/>
    </location>
</feature>
<dbReference type="AlphaFoldDB" id="A0A6A6IWN4"/>
<evidence type="ECO:0000256" key="1">
    <source>
        <dbReference type="ARBA" id="ARBA00022723"/>
    </source>
</evidence>
<dbReference type="InterPro" id="IPR007219">
    <property type="entry name" value="XnlR_reg_dom"/>
</dbReference>
<dbReference type="InterPro" id="IPR001138">
    <property type="entry name" value="Zn2Cys6_DnaBD"/>
</dbReference>
<feature type="region of interest" description="Disordered" evidence="6">
    <location>
        <begin position="183"/>
        <end position="207"/>
    </location>
</feature>
<feature type="compositionally biased region" description="Low complexity" evidence="6">
    <location>
        <begin position="115"/>
        <end position="133"/>
    </location>
</feature>
<feature type="region of interest" description="Disordered" evidence="6">
    <location>
        <begin position="102"/>
        <end position="136"/>
    </location>
</feature>
<keyword evidence="2" id="KW-0805">Transcription regulation</keyword>
<keyword evidence="1" id="KW-0479">Metal-binding</keyword>
<dbReference type="Pfam" id="PF04082">
    <property type="entry name" value="Fungal_trans"/>
    <property type="match status" value="1"/>
</dbReference>
<dbReference type="CDD" id="cd00067">
    <property type="entry name" value="GAL4"/>
    <property type="match status" value="1"/>
</dbReference>
<protein>
    <recommendedName>
        <fullName evidence="8">Zn(2)-C6 fungal-type domain-containing protein</fullName>
    </recommendedName>
</protein>
<keyword evidence="7" id="KW-1133">Transmembrane helix</keyword>
<accession>A0A6A6IWN4</accession>
<evidence type="ECO:0000256" key="7">
    <source>
        <dbReference type="SAM" id="Phobius"/>
    </source>
</evidence>
<dbReference type="GO" id="GO:0000435">
    <property type="term" value="P:positive regulation of transcription from RNA polymerase II promoter by galactose"/>
    <property type="evidence" value="ECO:0007669"/>
    <property type="project" value="TreeGrafter"/>
</dbReference>
<dbReference type="GO" id="GO:0000981">
    <property type="term" value="F:DNA-binding transcription factor activity, RNA polymerase II-specific"/>
    <property type="evidence" value="ECO:0007669"/>
    <property type="project" value="InterPro"/>
</dbReference>
<dbReference type="SUPFAM" id="SSF57701">
    <property type="entry name" value="Zn2/Cys6 DNA-binding domain"/>
    <property type="match status" value="1"/>
</dbReference>
<dbReference type="Gene3D" id="4.10.240.10">
    <property type="entry name" value="Zn(2)-C6 fungal-type DNA-binding domain"/>
    <property type="match status" value="1"/>
</dbReference>
<dbReference type="PANTHER" id="PTHR47424">
    <property type="entry name" value="REGULATORY PROTEIN GAL4"/>
    <property type="match status" value="1"/>
</dbReference>
<evidence type="ECO:0000256" key="5">
    <source>
        <dbReference type="ARBA" id="ARBA00023242"/>
    </source>
</evidence>
<dbReference type="InterPro" id="IPR036864">
    <property type="entry name" value="Zn2-C6_fun-type_DNA-bd_sf"/>
</dbReference>
<keyword evidence="4" id="KW-0804">Transcription</keyword>
<dbReference type="SMART" id="SM00906">
    <property type="entry name" value="Fungal_trans"/>
    <property type="match status" value="1"/>
</dbReference>
<dbReference type="PROSITE" id="PS00463">
    <property type="entry name" value="ZN2_CY6_FUNGAL_1"/>
    <property type="match status" value="1"/>
</dbReference>
<feature type="transmembrane region" description="Helical" evidence="7">
    <location>
        <begin position="595"/>
        <end position="617"/>
    </location>
</feature>
<keyword evidence="3" id="KW-0238">DNA-binding</keyword>
<gene>
    <name evidence="9" type="ORF">BU26DRAFT_559517</name>
</gene>
<organism evidence="9 10">
    <name type="scientific">Trematosphaeria pertusa</name>
    <dbReference type="NCBI Taxonomy" id="390896"/>
    <lineage>
        <taxon>Eukaryota</taxon>
        <taxon>Fungi</taxon>
        <taxon>Dikarya</taxon>
        <taxon>Ascomycota</taxon>
        <taxon>Pezizomycotina</taxon>
        <taxon>Dothideomycetes</taxon>
        <taxon>Pleosporomycetidae</taxon>
        <taxon>Pleosporales</taxon>
        <taxon>Massarineae</taxon>
        <taxon>Trematosphaeriaceae</taxon>
        <taxon>Trematosphaeria</taxon>
    </lineage>
</organism>
<reference evidence="9" key="1">
    <citation type="journal article" date="2020" name="Stud. Mycol.">
        <title>101 Dothideomycetes genomes: a test case for predicting lifestyles and emergence of pathogens.</title>
        <authorList>
            <person name="Haridas S."/>
            <person name="Albert R."/>
            <person name="Binder M."/>
            <person name="Bloem J."/>
            <person name="Labutti K."/>
            <person name="Salamov A."/>
            <person name="Andreopoulos B."/>
            <person name="Baker S."/>
            <person name="Barry K."/>
            <person name="Bills G."/>
            <person name="Bluhm B."/>
            <person name="Cannon C."/>
            <person name="Castanera R."/>
            <person name="Culley D."/>
            <person name="Daum C."/>
            <person name="Ezra D."/>
            <person name="Gonzalez J."/>
            <person name="Henrissat B."/>
            <person name="Kuo A."/>
            <person name="Liang C."/>
            <person name="Lipzen A."/>
            <person name="Lutzoni F."/>
            <person name="Magnuson J."/>
            <person name="Mondo S."/>
            <person name="Nolan M."/>
            <person name="Ohm R."/>
            <person name="Pangilinan J."/>
            <person name="Park H.-J."/>
            <person name="Ramirez L."/>
            <person name="Alfaro M."/>
            <person name="Sun H."/>
            <person name="Tritt A."/>
            <person name="Yoshinaga Y."/>
            <person name="Zwiers L.-H."/>
            <person name="Turgeon B."/>
            <person name="Goodwin S."/>
            <person name="Spatafora J."/>
            <person name="Crous P."/>
            <person name="Grigoriev I."/>
        </authorList>
    </citation>
    <scope>NUCLEOTIDE SEQUENCE</scope>
    <source>
        <strain evidence="9">CBS 122368</strain>
    </source>
</reference>
<keyword evidence="7" id="KW-0812">Transmembrane</keyword>
<dbReference type="GO" id="GO:0005634">
    <property type="term" value="C:nucleus"/>
    <property type="evidence" value="ECO:0007669"/>
    <property type="project" value="TreeGrafter"/>
</dbReference>
<evidence type="ECO:0000313" key="9">
    <source>
        <dbReference type="EMBL" id="KAF2254869.1"/>
    </source>
</evidence>
<dbReference type="CDD" id="cd12148">
    <property type="entry name" value="fungal_TF_MHR"/>
    <property type="match status" value="1"/>
</dbReference>
<dbReference type="PROSITE" id="PS50048">
    <property type="entry name" value="ZN2_CY6_FUNGAL_2"/>
    <property type="match status" value="1"/>
</dbReference>
<keyword evidence="5" id="KW-0539">Nucleus</keyword>